<dbReference type="CDD" id="cd06782">
    <property type="entry name" value="cpPDZ_CPP-like"/>
    <property type="match status" value="1"/>
</dbReference>
<evidence type="ECO:0000256" key="1">
    <source>
        <dbReference type="ARBA" id="ARBA00009179"/>
    </source>
</evidence>
<dbReference type="Pfam" id="PF00595">
    <property type="entry name" value="PDZ"/>
    <property type="match status" value="1"/>
</dbReference>
<dbReference type="InterPro" id="IPR036034">
    <property type="entry name" value="PDZ_sf"/>
</dbReference>
<dbReference type="PANTHER" id="PTHR32060">
    <property type="entry name" value="TAIL-SPECIFIC PROTEASE"/>
    <property type="match status" value="1"/>
</dbReference>
<dbReference type="Gene3D" id="3.60.20.30">
    <property type="entry name" value="(Glycosyl)asparaginase"/>
    <property type="match status" value="1"/>
</dbReference>
<dbReference type="InterPro" id="IPR014729">
    <property type="entry name" value="Rossmann-like_a/b/a_fold"/>
</dbReference>
<dbReference type="CDD" id="cd01995">
    <property type="entry name" value="QueC-like"/>
    <property type="match status" value="1"/>
</dbReference>
<feature type="binding site" evidence="7">
    <location>
        <begin position="622"/>
        <end position="625"/>
    </location>
    <ligand>
        <name>substrate</name>
    </ligand>
</feature>
<comment type="similarity">
    <text evidence="1">Belongs to the peptidase S41A family.</text>
</comment>
<reference evidence="11" key="1">
    <citation type="submission" date="2021-02" db="EMBL/GenBank/DDBJ databases">
        <authorList>
            <person name="Dougan E. K."/>
            <person name="Rhodes N."/>
            <person name="Thang M."/>
            <person name="Chan C."/>
        </authorList>
    </citation>
    <scope>NUCLEOTIDE SEQUENCE</scope>
</reference>
<dbReference type="GO" id="GO:0007165">
    <property type="term" value="P:signal transduction"/>
    <property type="evidence" value="ECO:0007669"/>
    <property type="project" value="TreeGrafter"/>
</dbReference>
<dbReference type="GO" id="GO:0006508">
    <property type="term" value="P:proteolysis"/>
    <property type="evidence" value="ECO:0007669"/>
    <property type="project" value="UniProtKB-KW"/>
</dbReference>
<dbReference type="InterPro" id="IPR029055">
    <property type="entry name" value="Ntn_hydrolases_N"/>
</dbReference>
<dbReference type="InterPro" id="IPR000246">
    <property type="entry name" value="Peptidase_T2"/>
</dbReference>
<evidence type="ECO:0000313" key="12">
    <source>
        <dbReference type="Proteomes" id="UP000601435"/>
    </source>
</evidence>
<dbReference type="Pfam" id="PF03572">
    <property type="entry name" value="Peptidase_S41"/>
    <property type="match status" value="1"/>
</dbReference>
<dbReference type="PANTHER" id="PTHR32060:SF30">
    <property type="entry name" value="CARBOXY-TERMINAL PROCESSING PROTEASE CTPA"/>
    <property type="match status" value="1"/>
</dbReference>
<dbReference type="InterPro" id="IPR001478">
    <property type="entry name" value="PDZ"/>
</dbReference>
<dbReference type="Pfam" id="PF01875">
    <property type="entry name" value="Memo"/>
    <property type="match status" value="1"/>
</dbReference>
<proteinExistence type="inferred from homology"/>
<dbReference type="CDD" id="cd07560">
    <property type="entry name" value="Peptidase_S41_CPP"/>
    <property type="match status" value="1"/>
</dbReference>
<dbReference type="SUPFAM" id="SSF52402">
    <property type="entry name" value="Adenine nucleotide alpha hydrolases-like"/>
    <property type="match status" value="1"/>
</dbReference>
<dbReference type="Gene3D" id="3.90.226.10">
    <property type="entry name" value="2-enoyl-CoA Hydratase, Chain A, domain 1"/>
    <property type="match status" value="1"/>
</dbReference>
<dbReference type="HAMAP" id="MF_01633">
    <property type="entry name" value="QueC"/>
    <property type="match status" value="1"/>
</dbReference>
<dbReference type="EMBL" id="CAJNJA010097919">
    <property type="protein sequence ID" value="CAE7942881.1"/>
    <property type="molecule type" value="Genomic_DNA"/>
</dbReference>
<dbReference type="GO" id="GO:0008641">
    <property type="term" value="F:ubiquitin-like modifier activating enzyme activity"/>
    <property type="evidence" value="ECO:0007669"/>
    <property type="project" value="InterPro"/>
</dbReference>
<evidence type="ECO:0000256" key="9">
    <source>
        <dbReference type="SAM" id="MobiDB-lite"/>
    </source>
</evidence>
<evidence type="ECO:0000256" key="8">
    <source>
        <dbReference type="PIRSR" id="PIRSR600246-3"/>
    </source>
</evidence>
<dbReference type="InterPro" id="IPR035985">
    <property type="entry name" value="Ubiquitin-activating_enz"/>
</dbReference>
<organism evidence="11 12">
    <name type="scientific">Symbiodinium necroappetens</name>
    <dbReference type="NCBI Taxonomy" id="1628268"/>
    <lineage>
        <taxon>Eukaryota</taxon>
        <taxon>Sar</taxon>
        <taxon>Alveolata</taxon>
        <taxon>Dinophyceae</taxon>
        <taxon>Suessiales</taxon>
        <taxon>Symbiodiniaceae</taxon>
        <taxon>Symbiodinium</taxon>
    </lineage>
</organism>
<dbReference type="GO" id="GO:0008236">
    <property type="term" value="F:serine-type peptidase activity"/>
    <property type="evidence" value="ECO:0007669"/>
    <property type="project" value="UniProtKB-KW"/>
</dbReference>
<dbReference type="OrthoDB" id="448104at2759"/>
<dbReference type="GO" id="GO:0004175">
    <property type="term" value="F:endopeptidase activity"/>
    <property type="evidence" value="ECO:0007669"/>
    <property type="project" value="TreeGrafter"/>
</dbReference>
<feature type="site" description="Cleavage; by autolysis" evidence="8">
    <location>
        <begin position="593"/>
        <end position="594"/>
    </location>
</feature>
<gene>
    <name evidence="11" type="primary">queC</name>
    <name evidence="11" type="ORF">SNEC2469_LOCUS34832</name>
</gene>
<dbReference type="Gene3D" id="3.40.50.720">
    <property type="entry name" value="NAD(P)-binding Rossmann-like Domain"/>
    <property type="match status" value="1"/>
</dbReference>
<dbReference type="InterPro" id="IPR000594">
    <property type="entry name" value="ThiF_NAD_FAD-bd"/>
</dbReference>
<feature type="compositionally biased region" description="Basic and acidic residues" evidence="9">
    <location>
        <begin position="1609"/>
        <end position="1633"/>
    </location>
</feature>
<sequence>MLALGDPRRITNRMIFASPAVQHLLPAMNGQKDVDTIVAEIGRGLTRETLEQLISQLDTAGLLEGPNFDKIVEEMKAEFDKTENLPPASTAMFADALVAQAVGEGVTEAQKKEQGGEKLAEAFEAWIAQSLKPVEDPSFDKLPRAIFVPHLDYPRGWHNYSQAYGRLRVVDRPTRIVILGTNHFGMGTGVVGCDKGYETPLGACPLDEDFLVLLKGKLGDENSEKFLANRYDHEREHSIELHIPWIQHIFGADASGNHIPVFSALVHDPMRNNGESYDGSGLALEPFVEALRETIAESDGNTLIVASADLSHVGPAFGDQVKISAKDEDENAKEFRDKVIKHDQDMLKLVAEGKGPELVSSLAWQQNPTRWCSVGNIVATIMATEAEQVRLLSYAGAGDQNSGSMVTSFAGVIAQPAKIRAGGAPVAIASGNGRSATKRAYELLREGADTLDAIVAGVKIVEDDPNDMTVGYGGLPNEDCVVQLDSSVMHGPTHRAGAVACLENIKNPAAVAREVARRTDHCIIVGAGALQFAKQLGFKEENLLTEKARQAWLRWRTRLNKDDDWLDDDQLDIPLEPGQEISFDANGVPHTYGTIHCSALDANGDLSGCTTTSGLSWKIPGRIGDSPIIGAGCYTDNAVGSAGATGRGEAVIQVCGAHSVVSRMEAGDTPEEACLHVLKKIADKTKVKRLQNAHGEPNFNVTLYALRKDGMFGSACLRKGGSFAVTDAEGTRRITLLPDFGEAGQAKLAGAHAAIVGVGALGTTSAQLLARAGVGRVTVIDRDVVEPTNLQRQTLYTEADATQGVPKAIAAERALRAMNSEIEIVAHAADFTSANAAKLLGFGSDAPPHVLIDGTDNLHTRYLLNDLAIREDVPYAYAGAVGTKGMLLTVLPGETPCLRCLFPDLPDPGTVATCDTAGVLGPLVAAVASLQAAEALKILLGRTDLVARTMRSFDPWENTWREIDLSSSRDPACPCCSLRKFEFADGAVEIPGAKLCGRNAVQIAPPTVGRSIDLSVMESKLRPLGEVTANAFLLRCALRDEPLELTLFPDGRAIIAGTEDESRARSVYAKYVGLAPQASASTNSATRAGCFRPRRLGCVWAETRKRSRCSARFPARTVSSPLRPAILPPMPPNATEPPRDAVVLLSGGLDSATCLAIARERGRRVHCLSFNYGQRHTFELEAARRIALHLGAESHQTATIDLRAFGGSALTSDTLDVPKDREPADDIPITYVPARNTIFLAYALALAEVTDAAEIYIGVNAIDYSGYPDCRPAFIEAFQRTADLATRAGVEHHGPRIETPLIELTKAQIIENGLALGVDYAMTHSCYDPDPTGRPCEHCDACVLRMRAFESLGMTVVRVHREPAHALGRLLRRAGATDRDALEVRLAGFLLVLVPLVGPLHDARRHAVDADLRRELPRERPHHFQQRGLAHRVGAEAFARAAHNVDVHHRNDRRAVRQHGTIQIGAERLRDEQRGERVDIELRERERRRHLTERARGVHRRVVHQHVEPPVLARQLPREPRDVPRVVERERADRARPPHRLDLGPEDVARPTRFAPPVTIARGAGSVTARVAFVVDGLGPLPGDGPRALHRAALRRVLLVAGRGASVRDAQHRDPDQPEQREQDGREHREHHAGLPLGREFLGGGGGREDVEEVLHESGERRVTDGRDNHIVHRPQDFPLRVFGLPGRGNTTARPSVDIQDACRRDGLQDARPSHGRMHSVRYISTLLAASLALLASAAPHADANGASEGANNAVLWTEAIRGTSLDPLSLFEAQEIPETLRDDVDRFRNNIAQRERDREARIAEVHDELDEHLEAGEIKLALNSAIELEALSLDSAKLLESEAIAGLVKKAEAAAHDAENEERWLDAHGLFYRLNLLYSDSDRYDDDAERLAKRLILLGLYTPRRLHELNNAARLAEGEDELPPFNDSTDDWSERLKGIEDVTILRAILQAENKHINRTSFAKMAHGGLESLRLLATTSDLASVFPSIVDEQKRAEFIAFIDEAERELDEAAARFDFGDTRRMLRQLRSTNRRTIDVPDIVLLHEFGNGAIGELDEFSSLVWPYETERLSRTTEGNFKGVGIQIQLDEQQQLKVVAPLFGTPAYRAGIKPDDFIRKIDGESTQGITVSQSIERITGEQGTTVTLSIEREGVEGLLDFDIERDVIDIHTVRGWERSGPDEEDWDWFIDPESHIGYIRLMEFGKDSSAEILRAVQDMKQDGLEGLILDLRYNRGGLLDEAVEIVGFWEESAIVVTQEDAVGEVQAKQRTRGRMGLLQDVPTAVLISGGSASASEIVAGALQDYGKALVVGERSYGKGSVQVVFSLGGDSLFRLTTQYYRLPGGRLIHRSLDHEDGSWGVEPDVAVEILPEQLGDALTTRQQADIVEFDADGNVIDNPDRPRPEALITEGIDPQLEAALLLLQTKVTPFRSEVVEAPAEVVTQ</sequence>
<dbReference type="CDD" id="cd00757">
    <property type="entry name" value="ThiF_MoeB_HesA_family"/>
    <property type="match status" value="1"/>
</dbReference>
<feature type="active site" description="Nucleophile" evidence="6">
    <location>
        <position position="594"/>
    </location>
</feature>
<evidence type="ECO:0000256" key="3">
    <source>
        <dbReference type="ARBA" id="ARBA00022670"/>
    </source>
</evidence>
<keyword evidence="3" id="KW-0645">Protease</keyword>
<dbReference type="SUPFAM" id="SSF56235">
    <property type="entry name" value="N-terminal nucleophile aminohydrolases (Ntn hydrolases)"/>
    <property type="match status" value="1"/>
</dbReference>
<feature type="binding site" evidence="7">
    <location>
        <begin position="645"/>
        <end position="648"/>
    </location>
    <ligand>
        <name>substrate</name>
    </ligand>
</feature>
<dbReference type="PROSITE" id="PS50106">
    <property type="entry name" value="PDZ"/>
    <property type="match status" value="1"/>
</dbReference>
<dbReference type="SUPFAM" id="SSF52096">
    <property type="entry name" value="ClpP/crotonase"/>
    <property type="match status" value="1"/>
</dbReference>
<dbReference type="NCBIfam" id="TIGR00364">
    <property type="entry name" value="7-cyano-7-deazaguanine synthase QueC"/>
    <property type="match status" value="1"/>
</dbReference>
<keyword evidence="5" id="KW-0720">Serine protease</keyword>
<evidence type="ECO:0000259" key="10">
    <source>
        <dbReference type="PROSITE" id="PS50106"/>
    </source>
</evidence>
<feature type="region of interest" description="Disordered" evidence="9">
    <location>
        <begin position="1605"/>
        <end position="1646"/>
    </location>
</feature>
<dbReference type="Gene3D" id="3.40.50.620">
    <property type="entry name" value="HUPs"/>
    <property type="match status" value="1"/>
</dbReference>
<dbReference type="FunFam" id="2.30.42.10:FF:000063">
    <property type="entry name" value="Peptidase, S41 family"/>
    <property type="match status" value="1"/>
</dbReference>
<dbReference type="InterPro" id="IPR002737">
    <property type="entry name" value="MEMO1_fam"/>
</dbReference>
<dbReference type="Pfam" id="PF06508">
    <property type="entry name" value="QueC"/>
    <property type="match status" value="1"/>
</dbReference>
<evidence type="ECO:0000256" key="4">
    <source>
        <dbReference type="ARBA" id="ARBA00022801"/>
    </source>
</evidence>
<evidence type="ECO:0000256" key="5">
    <source>
        <dbReference type="ARBA" id="ARBA00022825"/>
    </source>
</evidence>
<feature type="region of interest" description="Disordered" evidence="9">
    <location>
        <begin position="1528"/>
        <end position="1550"/>
    </location>
</feature>
<dbReference type="InterPro" id="IPR029045">
    <property type="entry name" value="ClpP/crotonase-like_dom_sf"/>
</dbReference>
<dbReference type="InterPro" id="IPR005151">
    <property type="entry name" value="Tail-specific_protease"/>
</dbReference>
<accession>A0A813CDS7</accession>
<dbReference type="CDD" id="cd04513">
    <property type="entry name" value="Glycosylasparaginase"/>
    <property type="match status" value="1"/>
</dbReference>
<dbReference type="Gene3D" id="3.30.750.44">
    <property type="match status" value="1"/>
</dbReference>
<protein>
    <submittedName>
        <fullName evidence="11">QueC protein</fullName>
    </submittedName>
</protein>
<dbReference type="Pfam" id="PF01112">
    <property type="entry name" value="Asparaginase_2"/>
    <property type="match status" value="1"/>
</dbReference>
<comment type="caution">
    <text evidence="11">The sequence shown here is derived from an EMBL/GenBank/DDBJ whole genome shotgun (WGS) entry which is preliminary data.</text>
</comment>
<dbReference type="CDD" id="cd07361">
    <property type="entry name" value="MEMO_like"/>
    <property type="match status" value="1"/>
</dbReference>
<evidence type="ECO:0000256" key="7">
    <source>
        <dbReference type="PIRSR" id="PIRSR600246-2"/>
    </source>
</evidence>
<dbReference type="Proteomes" id="UP000601435">
    <property type="component" value="Unassembled WGS sequence"/>
</dbReference>
<dbReference type="Gene3D" id="3.40.830.10">
    <property type="entry name" value="LigB-like"/>
    <property type="match status" value="1"/>
</dbReference>
<dbReference type="NCBIfam" id="TIGR00225">
    <property type="entry name" value="prc"/>
    <property type="match status" value="1"/>
</dbReference>
<dbReference type="InterPro" id="IPR004447">
    <property type="entry name" value="Peptidase_S41A"/>
</dbReference>
<keyword evidence="12" id="KW-1185">Reference proteome</keyword>
<dbReference type="NCBIfam" id="TIGR04336">
    <property type="entry name" value="AmmeMemoSam_B"/>
    <property type="match status" value="1"/>
</dbReference>
<feature type="domain" description="PDZ" evidence="10">
    <location>
        <begin position="2067"/>
        <end position="2135"/>
    </location>
</feature>
<dbReference type="SMART" id="SM00245">
    <property type="entry name" value="TSPc"/>
    <property type="match status" value="1"/>
</dbReference>
<dbReference type="SMART" id="SM00228">
    <property type="entry name" value="PDZ"/>
    <property type="match status" value="1"/>
</dbReference>
<dbReference type="Gene3D" id="2.30.42.10">
    <property type="match status" value="1"/>
</dbReference>
<comment type="similarity">
    <text evidence="2">Belongs to the HesA/MoeB/ThiF family.</text>
</comment>
<name>A0A813CDS7_9DINO</name>
<dbReference type="FunFam" id="3.40.50.720:FF:000080">
    <property type="entry name" value="Thiazole biosynthesis adenylyltransferase ThiF"/>
    <property type="match status" value="1"/>
</dbReference>
<dbReference type="Pfam" id="PF00899">
    <property type="entry name" value="ThiF"/>
    <property type="match status" value="1"/>
</dbReference>
<dbReference type="SUPFAM" id="SSF69572">
    <property type="entry name" value="Activating enzymes of the ubiquitin-like proteins"/>
    <property type="match status" value="1"/>
</dbReference>
<evidence type="ECO:0000256" key="6">
    <source>
        <dbReference type="PIRSR" id="PIRSR600246-1"/>
    </source>
</evidence>
<dbReference type="SUPFAM" id="SSF50156">
    <property type="entry name" value="PDZ domain-like"/>
    <property type="match status" value="1"/>
</dbReference>
<evidence type="ECO:0000313" key="11">
    <source>
        <dbReference type="EMBL" id="CAE7942881.1"/>
    </source>
</evidence>
<keyword evidence="4" id="KW-0378">Hydrolase</keyword>
<dbReference type="InterPro" id="IPR018317">
    <property type="entry name" value="QueC"/>
</dbReference>
<evidence type="ECO:0000256" key="2">
    <source>
        <dbReference type="ARBA" id="ARBA00009919"/>
    </source>
</evidence>